<sequence length="508" mass="53737">MLRPVIMAAGLLLLSACGASTDPDTLLAHAREAYAAESDQAARIDLLQLLKQRPDDPGALALLAQVQVRLGDGEGAIATLDKLGPQATGTPDMVRLRAEAELLRGQPERAVALLARDQSPAAWRIRAGAALAREDQPGALSAYAAGAAAGYDMRLLIAYARLLMDGEDWPAAERLLAQLKQRDAKALSVQLLEGDLLAAQDRQDEARKVFAAAAQQAPTRVEPLLGQAALADAAGRDDEVERLVKAAEAIAPDDVRVREWVVQVAQLKGDWATVRERLAPYEASLDPRSADGLAYAEALLNLGQPEQARALFRRALAASPQNPYSRLMLAEAQLATGDARTALETIRPLAKAAAAGERELDLAERAARAAGSPEAAGFAQRRSGLAETQRLMRQGEDAAARGQWPAAVAAYSALKARGEDAEVLRRLAIAASRSGQHDLAIASADRAMALDATNPDMQFAAGVVRLDAGRDAPRGLALIEAALVADPKNTVFRARLARAKAAGLRPEG</sequence>
<dbReference type="SUPFAM" id="SSF48452">
    <property type="entry name" value="TPR-like"/>
    <property type="match status" value="3"/>
</dbReference>
<gene>
    <name evidence="4" type="ORF">H7F49_13025</name>
</gene>
<keyword evidence="1" id="KW-0677">Repeat</keyword>
<dbReference type="PANTHER" id="PTHR45586:SF1">
    <property type="entry name" value="LIPOPOLYSACCHARIDE ASSEMBLY PROTEIN B"/>
    <property type="match status" value="1"/>
</dbReference>
<dbReference type="RefSeq" id="WP_185684038.1">
    <property type="nucleotide sequence ID" value="NZ_JACLAU010000023.1"/>
</dbReference>
<evidence type="ECO:0000313" key="5">
    <source>
        <dbReference type="Proteomes" id="UP000520156"/>
    </source>
</evidence>
<dbReference type="PANTHER" id="PTHR45586">
    <property type="entry name" value="TPR REPEAT-CONTAINING PROTEIN PA4667"/>
    <property type="match status" value="1"/>
</dbReference>
<evidence type="ECO:0000256" key="1">
    <source>
        <dbReference type="ARBA" id="ARBA00022737"/>
    </source>
</evidence>
<keyword evidence="2" id="KW-0802">TPR repeat</keyword>
<accession>A0A7X1KD00</accession>
<evidence type="ECO:0000256" key="2">
    <source>
        <dbReference type="ARBA" id="ARBA00022803"/>
    </source>
</evidence>
<organism evidence="4 5">
    <name type="scientific">Novosphingobium aerophilum</name>
    <dbReference type="NCBI Taxonomy" id="2839843"/>
    <lineage>
        <taxon>Bacteria</taxon>
        <taxon>Pseudomonadati</taxon>
        <taxon>Pseudomonadota</taxon>
        <taxon>Alphaproteobacteria</taxon>
        <taxon>Sphingomonadales</taxon>
        <taxon>Sphingomonadaceae</taxon>
        <taxon>Novosphingobium</taxon>
    </lineage>
</organism>
<feature type="signal peptide" evidence="3">
    <location>
        <begin position="1"/>
        <end position="21"/>
    </location>
</feature>
<dbReference type="InterPro" id="IPR051012">
    <property type="entry name" value="CellSynth/LPSAsmb/PSIAsmb"/>
</dbReference>
<evidence type="ECO:0000256" key="3">
    <source>
        <dbReference type="SAM" id="SignalP"/>
    </source>
</evidence>
<dbReference type="Gene3D" id="1.25.40.10">
    <property type="entry name" value="Tetratricopeptide repeat domain"/>
    <property type="match status" value="4"/>
</dbReference>
<comment type="caution">
    <text evidence="4">The sequence shown here is derived from an EMBL/GenBank/DDBJ whole genome shotgun (WGS) entry which is preliminary data.</text>
</comment>
<dbReference type="Pfam" id="PF14559">
    <property type="entry name" value="TPR_19"/>
    <property type="match status" value="2"/>
</dbReference>
<evidence type="ECO:0000313" key="4">
    <source>
        <dbReference type="EMBL" id="MBC2652627.1"/>
    </source>
</evidence>
<keyword evidence="5" id="KW-1185">Reference proteome</keyword>
<dbReference type="Pfam" id="PF13432">
    <property type="entry name" value="TPR_16"/>
    <property type="match status" value="2"/>
</dbReference>
<dbReference type="AlphaFoldDB" id="A0A7X1KD00"/>
<feature type="chain" id="PRO_5031094794" evidence="3">
    <location>
        <begin position="22"/>
        <end position="508"/>
    </location>
</feature>
<dbReference type="InterPro" id="IPR019734">
    <property type="entry name" value="TPR_rpt"/>
</dbReference>
<dbReference type="InterPro" id="IPR011990">
    <property type="entry name" value="TPR-like_helical_dom_sf"/>
</dbReference>
<protein>
    <submittedName>
        <fullName evidence="4">Tetratricopeptide repeat protein</fullName>
    </submittedName>
</protein>
<keyword evidence="3" id="KW-0732">Signal</keyword>
<reference evidence="4 5" key="1">
    <citation type="submission" date="2020-08" db="EMBL/GenBank/DDBJ databases">
        <title>The genome sequence of Novosphingobium flavum 4Y4.</title>
        <authorList>
            <person name="Liu Y."/>
        </authorList>
    </citation>
    <scope>NUCLEOTIDE SEQUENCE [LARGE SCALE GENOMIC DNA]</scope>
    <source>
        <strain evidence="4 5">4Y4</strain>
    </source>
</reference>
<dbReference type="PROSITE" id="PS51257">
    <property type="entry name" value="PROKAR_LIPOPROTEIN"/>
    <property type="match status" value="1"/>
</dbReference>
<proteinExistence type="predicted"/>
<dbReference type="SMART" id="SM00028">
    <property type="entry name" value="TPR"/>
    <property type="match status" value="4"/>
</dbReference>
<name>A0A7X1KD00_9SPHN</name>
<dbReference type="Proteomes" id="UP000520156">
    <property type="component" value="Unassembled WGS sequence"/>
</dbReference>
<dbReference type="EMBL" id="JACLAU010000023">
    <property type="protein sequence ID" value="MBC2652627.1"/>
    <property type="molecule type" value="Genomic_DNA"/>
</dbReference>